<keyword evidence="1" id="KW-0614">Plasmid</keyword>
<evidence type="ECO:0000313" key="1">
    <source>
        <dbReference type="EMBL" id="KJY59519.1"/>
    </source>
</evidence>
<accession>A0A0F4LMM7</accession>
<keyword evidence="2" id="KW-1185">Reference proteome</keyword>
<reference evidence="1 2" key="1">
    <citation type="submission" date="2015-01" db="EMBL/GenBank/DDBJ databases">
        <title>Comparative genomics of the lactic acid bacteria isolated from the honey bee gut.</title>
        <authorList>
            <person name="Ellegaard K.M."/>
            <person name="Tamarit D."/>
            <person name="Javelind E."/>
            <person name="Olofsson T."/>
            <person name="Andersson S.G."/>
            <person name="Vasquez A."/>
        </authorList>
    </citation>
    <scope>NUCLEOTIDE SEQUENCE [LARGE SCALE GENOMIC DNA]</scope>
    <source>
        <strain evidence="1 2">Bin4</strain>
        <plasmid evidence="1">pBin4p1</plasmid>
    </source>
</reference>
<comment type="caution">
    <text evidence="1">The sequence shown here is derived from an EMBL/GenBank/DDBJ whole genome shotgun (WGS) entry which is preliminary data.</text>
</comment>
<organism evidence="1 2">
    <name type="scientific">Bombilactobacillus mellifer</name>
    <dbReference type="NCBI Taxonomy" id="1218492"/>
    <lineage>
        <taxon>Bacteria</taxon>
        <taxon>Bacillati</taxon>
        <taxon>Bacillota</taxon>
        <taxon>Bacilli</taxon>
        <taxon>Lactobacillales</taxon>
        <taxon>Lactobacillaceae</taxon>
        <taxon>Bombilactobacillus</taxon>
    </lineage>
</organism>
<dbReference type="AlphaFoldDB" id="A0A0F4LMM7"/>
<dbReference type="PATRIC" id="fig|1218492.5.peg.92"/>
<dbReference type="HOGENOM" id="CLU_796419_0_0_9"/>
<dbReference type="EMBL" id="JXJQ01000022">
    <property type="protein sequence ID" value="KJY59519.1"/>
    <property type="molecule type" value="Genomic_DNA"/>
</dbReference>
<sequence length="348" mass="39724">MLIGTMCICLVIGHFWKNEVIVTPTSINFPKKFINGDTIKISNYIYDTKNKAIQLDLTTTSPTGSIRPKDLKIQFTLAAAQASNTNVPFARILPTYNNHFVVLIKNIYPNFQGIKIEFYNSSIINLSSLQNALNDNSNGQNNDDSNADIKNDSSIGAYKLTDEEKDVLDSSDYSTNDQDSSKISTSNRKLTKKQLHLLNRIQKHNTQYIVLAEKKLLQKKHLGHIDINTTPKELTINALKQSIFTLHQDIDNRKKLINKDKPYIAKQKEKLKELNEDADIDPSYQDKVSDAQNEINITKNDIAQHQNRISLDKLWIKKYNNRISLIKKGKIQIDKGQQPSKAIIWKDK</sequence>
<proteinExistence type="predicted"/>
<dbReference type="Proteomes" id="UP000033558">
    <property type="component" value="Plasmid pBin4p1"/>
</dbReference>
<gene>
    <name evidence="1" type="ORF">JG30_12960</name>
</gene>
<geneLocation type="plasmid" evidence="1">
    <name>pBin4p1</name>
</geneLocation>
<protein>
    <submittedName>
        <fullName evidence="1">Uncharacterized protein</fullName>
    </submittedName>
</protein>
<evidence type="ECO:0000313" key="2">
    <source>
        <dbReference type="Proteomes" id="UP000033558"/>
    </source>
</evidence>
<name>A0A0F4LMM7_9LACO</name>